<dbReference type="Proteomes" id="UP000187209">
    <property type="component" value="Unassembled WGS sequence"/>
</dbReference>
<proteinExistence type="predicted"/>
<protein>
    <submittedName>
        <fullName evidence="1">Uncharacterized protein</fullName>
    </submittedName>
</protein>
<dbReference type="OrthoDB" id="325827at2759"/>
<evidence type="ECO:0000313" key="2">
    <source>
        <dbReference type="Proteomes" id="UP000187209"/>
    </source>
</evidence>
<name>A0A1R2AW51_9CILI</name>
<evidence type="ECO:0000313" key="1">
    <source>
        <dbReference type="EMBL" id="OMJ68763.1"/>
    </source>
</evidence>
<dbReference type="EMBL" id="MPUH01001285">
    <property type="protein sequence ID" value="OMJ68763.1"/>
    <property type="molecule type" value="Genomic_DNA"/>
</dbReference>
<organism evidence="1 2">
    <name type="scientific">Stentor coeruleus</name>
    <dbReference type="NCBI Taxonomy" id="5963"/>
    <lineage>
        <taxon>Eukaryota</taxon>
        <taxon>Sar</taxon>
        <taxon>Alveolata</taxon>
        <taxon>Ciliophora</taxon>
        <taxon>Postciliodesmatophora</taxon>
        <taxon>Heterotrichea</taxon>
        <taxon>Heterotrichida</taxon>
        <taxon>Stentoridae</taxon>
        <taxon>Stentor</taxon>
    </lineage>
</organism>
<keyword evidence="2" id="KW-1185">Reference proteome</keyword>
<accession>A0A1R2AW51</accession>
<gene>
    <name evidence="1" type="ORF">SteCoe_33704</name>
</gene>
<comment type="caution">
    <text evidence="1">The sequence shown here is derived from an EMBL/GenBank/DDBJ whole genome shotgun (WGS) entry which is preliminary data.</text>
</comment>
<sequence length="187" mass="21843">MNKGSKNFKQEKTHSINSPNVLEFSSYLNYSMRKRQKLQVTTNQSISSTRDHSLYRNLTPTFCAETFKPKANISPKNKEIDNIKKQLDCLFEFLPKIASKTNGQKVLRTEAIPFKKEKKLYNTVKVEGTYLPNRSKSTLTSNAKYFPNMRNENSHISEMNIYLIEFHNKSKFLLNQLEEKIFGKKSF</sequence>
<reference evidence="1 2" key="1">
    <citation type="submission" date="2016-11" db="EMBL/GenBank/DDBJ databases">
        <title>The macronuclear genome of Stentor coeruleus: a giant cell with tiny introns.</title>
        <authorList>
            <person name="Slabodnick M."/>
            <person name="Ruby J.G."/>
            <person name="Reiff S.B."/>
            <person name="Swart E.C."/>
            <person name="Gosai S."/>
            <person name="Prabakaran S."/>
            <person name="Witkowska E."/>
            <person name="Larue G.E."/>
            <person name="Fisher S."/>
            <person name="Freeman R.M."/>
            <person name="Gunawardena J."/>
            <person name="Chu W."/>
            <person name="Stover N.A."/>
            <person name="Gregory B.D."/>
            <person name="Nowacki M."/>
            <person name="Derisi J."/>
            <person name="Roy S.W."/>
            <person name="Marshall W.F."/>
            <person name="Sood P."/>
        </authorList>
    </citation>
    <scope>NUCLEOTIDE SEQUENCE [LARGE SCALE GENOMIC DNA]</scope>
    <source>
        <strain evidence="1">WM001</strain>
    </source>
</reference>
<dbReference type="AlphaFoldDB" id="A0A1R2AW51"/>